<evidence type="ECO:0000313" key="1">
    <source>
        <dbReference type="EMBL" id="CAA9393075.1"/>
    </source>
</evidence>
<dbReference type="SUPFAM" id="SSF48576">
    <property type="entry name" value="Terpenoid synthases"/>
    <property type="match status" value="1"/>
</dbReference>
<dbReference type="EMBL" id="CADCUT010000047">
    <property type="protein sequence ID" value="CAA9393075.1"/>
    <property type="molecule type" value="Genomic_DNA"/>
</dbReference>
<reference evidence="1" key="1">
    <citation type="submission" date="2020-02" db="EMBL/GenBank/DDBJ databases">
        <authorList>
            <person name="Meier V. D."/>
        </authorList>
    </citation>
    <scope>NUCLEOTIDE SEQUENCE</scope>
    <source>
        <strain evidence="1">AVDCRST_MAG03</strain>
    </source>
</reference>
<proteinExistence type="predicted"/>
<protein>
    <submittedName>
        <fullName evidence="1">Uncharacterized protein</fullName>
    </submittedName>
</protein>
<dbReference type="AlphaFoldDB" id="A0A6J4NN06"/>
<dbReference type="InterPro" id="IPR008949">
    <property type="entry name" value="Isoprenoid_synthase_dom_sf"/>
</dbReference>
<organism evidence="1">
    <name type="scientific">uncultured Rubrobacteraceae bacterium</name>
    <dbReference type="NCBI Taxonomy" id="349277"/>
    <lineage>
        <taxon>Bacteria</taxon>
        <taxon>Bacillati</taxon>
        <taxon>Actinomycetota</taxon>
        <taxon>Rubrobacteria</taxon>
        <taxon>Rubrobacterales</taxon>
        <taxon>Rubrobacteraceae</taxon>
        <taxon>environmental samples</taxon>
    </lineage>
</organism>
<accession>A0A6J4NN06</accession>
<gene>
    <name evidence="1" type="ORF">AVDCRST_MAG03-744</name>
</gene>
<sequence>MKDDLQGHSTVPVSTWLDNAVICQEAIDAAGDLPRTNNAEFERFYTYLVVDEPIVQLMPGYFLPPWAEQRVQPEALRTLAVTAKLENARNRWLDEMVDDHEALVSLTSSQELNRDLVSLTNYLYASILPRPLAADFFERLAMLYARHSLSLVLDGKRRTLLRHPISLTDYEVHAKARHSSVRAPLDALLLLVEAHEDQSTVAADSWHAWGLGAQLYDDALDVEEDFSQGILTWTVSRTLECFEGQIPENPNEFYAVALQEGVVVQTLKRAEDHFTRAAELARLNFPRWTPVQHGCRRQARALRKDYERLLTLEPSDR</sequence>
<name>A0A6J4NN06_9ACTN</name>